<feature type="compositionally biased region" description="Basic residues" evidence="1">
    <location>
        <begin position="49"/>
        <end position="59"/>
    </location>
</feature>
<evidence type="ECO:0008006" key="3">
    <source>
        <dbReference type="Google" id="ProtNLM"/>
    </source>
</evidence>
<sequence length="172" mass="19919">MVPNTEKLMEVFIEGLSQCIEGTVTASKPQTLEEAINIAQRLMDQIIKHGSRQRTRDHKRKFDDKRNSNNNDNYPNNRVNNYQLNHNNNSNSNNDYRHQQNRRQETFRSYDATLIENSGSIDWCPRVDCMRWRLALKGVWRCRVVRGIQGGDEVIWLALELKGGDGDACGLL</sequence>
<reference evidence="2" key="1">
    <citation type="journal article" date="2019" name="Sci. Rep.">
        <title>Draft genome of Tanacetum cinerariifolium, the natural source of mosquito coil.</title>
        <authorList>
            <person name="Yamashiro T."/>
            <person name="Shiraishi A."/>
            <person name="Satake H."/>
            <person name="Nakayama K."/>
        </authorList>
    </citation>
    <scope>NUCLEOTIDE SEQUENCE</scope>
</reference>
<feature type="region of interest" description="Disordered" evidence="1">
    <location>
        <begin position="48"/>
        <end position="78"/>
    </location>
</feature>
<comment type="caution">
    <text evidence="2">The sequence shown here is derived from an EMBL/GenBank/DDBJ whole genome shotgun (WGS) entry which is preliminary data.</text>
</comment>
<organism evidence="2">
    <name type="scientific">Tanacetum cinerariifolium</name>
    <name type="common">Dalmatian daisy</name>
    <name type="synonym">Chrysanthemum cinerariifolium</name>
    <dbReference type="NCBI Taxonomy" id="118510"/>
    <lineage>
        <taxon>Eukaryota</taxon>
        <taxon>Viridiplantae</taxon>
        <taxon>Streptophyta</taxon>
        <taxon>Embryophyta</taxon>
        <taxon>Tracheophyta</taxon>
        <taxon>Spermatophyta</taxon>
        <taxon>Magnoliopsida</taxon>
        <taxon>eudicotyledons</taxon>
        <taxon>Gunneridae</taxon>
        <taxon>Pentapetalae</taxon>
        <taxon>asterids</taxon>
        <taxon>campanulids</taxon>
        <taxon>Asterales</taxon>
        <taxon>Asteraceae</taxon>
        <taxon>Asteroideae</taxon>
        <taxon>Anthemideae</taxon>
        <taxon>Anthemidinae</taxon>
        <taxon>Tanacetum</taxon>
    </lineage>
</organism>
<dbReference type="EMBL" id="BKCJ010299684">
    <property type="protein sequence ID" value="GEZ60614.1"/>
    <property type="molecule type" value="Genomic_DNA"/>
</dbReference>
<gene>
    <name evidence="2" type="ORF">Tci_532587</name>
</gene>
<evidence type="ECO:0000256" key="1">
    <source>
        <dbReference type="SAM" id="MobiDB-lite"/>
    </source>
</evidence>
<accession>A0A699IQ83</accession>
<protein>
    <recommendedName>
        <fullName evidence="3">Reverse transcriptase domain-containing protein</fullName>
    </recommendedName>
</protein>
<evidence type="ECO:0000313" key="2">
    <source>
        <dbReference type="EMBL" id="GEZ60614.1"/>
    </source>
</evidence>
<feature type="compositionally biased region" description="Low complexity" evidence="1">
    <location>
        <begin position="68"/>
        <end position="78"/>
    </location>
</feature>
<feature type="region of interest" description="Disordered" evidence="1">
    <location>
        <begin position="84"/>
        <end position="103"/>
    </location>
</feature>
<proteinExistence type="predicted"/>
<name>A0A699IQ83_TANCI</name>
<dbReference type="AlphaFoldDB" id="A0A699IQ83"/>
<feature type="compositionally biased region" description="Low complexity" evidence="1">
    <location>
        <begin position="84"/>
        <end position="94"/>
    </location>
</feature>